<gene>
    <name evidence="5" type="ORF">QQ055_10030</name>
</gene>
<dbReference type="InterPro" id="IPR047589">
    <property type="entry name" value="DUF11_rpt"/>
</dbReference>
<sequence>MATINGTLGNDLLSGTPQADLIYGLAGNDTIFGLEGNDTLFGNQGNDSIFGNQGNDLIFGGKDNDFIYGGKDNDTIYGNRGNDTLFGNEGDDVIYGGKGNDLIYGGKGNDRLFGDLGDDTLYGDLGSDTMTGGEGRDLFVVGRRATGTTGSPSLANADYITDFTDGEDRIGLQGLTFNQLEITAGTGQFAGSAIVRDTGTGEYLAILQGVNAAQLTAADFLELTPPTPTPTPTPTSPTPIPPVRPPLTPTPTPTPTISADLQITKTDGLTSIAPGGTLTYTIVATNAGPNAVTDAVVVDNFPTQLTNITWTATQTGGATSFDATGTGNINDTGISLPSGATITYLVSATVNPTTPVDTLLNNSATITSASVTDPNTANNTARDNNTRVVAPTAIQAVDDSVSGRLGSTLIIPVLDNDIGPVQLISFSPTANGGTVTRLDGGTPQDQSDDQLQFIPAAAGTFTIDYTVSDGAGGTDTATVTIIVNENTPGQTITAPPGVPSLLLGSTTAPALGAPLDTLQGSTANDTLVSGTGPNVLAGGAGADEFRYTNLASSGADPQNPLLSGDIILDFDPTIDRIRLDFDVAPGVPVAANNVVLNSFAPGNFVLTLNAPNTPPDFLPGQFLINLNNLDPAVTAADIQGALVFGAS</sequence>
<dbReference type="SUPFAM" id="SSF51120">
    <property type="entry name" value="beta-Roll"/>
    <property type="match status" value="2"/>
</dbReference>
<dbReference type="Pfam" id="PF17963">
    <property type="entry name" value="Big_9"/>
    <property type="match status" value="1"/>
</dbReference>
<dbReference type="PANTHER" id="PTHR38340:SF1">
    <property type="entry name" value="S-LAYER PROTEIN"/>
    <property type="match status" value="1"/>
</dbReference>
<dbReference type="Pfam" id="PF00353">
    <property type="entry name" value="HemolysinCabind"/>
    <property type="match status" value="4"/>
</dbReference>
<dbReference type="Gene3D" id="2.60.40.10">
    <property type="entry name" value="Immunoglobulins"/>
    <property type="match status" value="1"/>
</dbReference>
<dbReference type="NCBIfam" id="TIGR01451">
    <property type="entry name" value="B_ant_repeat"/>
    <property type="match status" value="1"/>
</dbReference>
<dbReference type="Gene3D" id="2.150.10.10">
    <property type="entry name" value="Serralysin-like metalloprotease, C-terminal"/>
    <property type="match status" value="3"/>
</dbReference>
<evidence type="ECO:0000256" key="3">
    <source>
        <dbReference type="SAM" id="MobiDB-lite"/>
    </source>
</evidence>
<dbReference type="InterPro" id="IPR001434">
    <property type="entry name" value="OmcB-like_DUF11"/>
</dbReference>
<dbReference type="PRINTS" id="PR00313">
    <property type="entry name" value="CABNDNGRPT"/>
</dbReference>
<comment type="caution">
    <text evidence="5">The sequence shown here is derived from an EMBL/GenBank/DDBJ whole genome shotgun (WGS) entry which is preliminary data.</text>
</comment>
<feature type="compositionally biased region" description="Pro residues" evidence="3">
    <location>
        <begin position="225"/>
        <end position="254"/>
    </location>
</feature>
<reference evidence="5 6" key="1">
    <citation type="submission" date="2023-06" db="EMBL/GenBank/DDBJ databases">
        <title>Whole genome sequence of Oscillatoria calcuttensis NRMC-F 0142.</title>
        <authorList>
            <person name="Shakena Fathima T."/>
            <person name="Muralitharan G."/>
            <person name="Thajuddin N."/>
        </authorList>
    </citation>
    <scope>NUCLEOTIDE SEQUENCE [LARGE SCALE GENOMIC DNA]</scope>
    <source>
        <strain evidence="5 6">NRMC-F 0142</strain>
    </source>
</reference>
<dbReference type="InterPro" id="IPR050557">
    <property type="entry name" value="RTX_toxin/Mannuronan_C5-epim"/>
</dbReference>
<dbReference type="Proteomes" id="UP001230986">
    <property type="component" value="Unassembled WGS sequence"/>
</dbReference>
<dbReference type="Pfam" id="PF01345">
    <property type="entry name" value="DUF11"/>
    <property type="match status" value="1"/>
</dbReference>
<comment type="subcellular location">
    <subcellularLocation>
        <location evidence="1">Secreted</location>
    </subcellularLocation>
</comment>
<dbReference type="EMBL" id="JASVEJ010000038">
    <property type="protein sequence ID" value="MDL5057788.1"/>
    <property type="molecule type" value="Genomic_DNA"/>
</dbReference>
<evidence type="ECO:0000256" key="1">
    <source>
        <dbReference type="ARBA" id="ARBA00004613"/>
    </source>
</evidence>
<keyword evidence="6" id="KW-1185">Reference proteome</keyword>
<protein>
    <recommendedName>
        <fullName evidence="4">DUF11 domain-containing protein</fullName>
    </recommendedName>
</protein>
<evidence type="ECO:0000259" key="4">
    <source>
        <dbReference type="Pfam" id="PF01345"/>
    </source>
</evidence>
<dbReference type="InterPro" id="IPR001343">
    <property type="entry name" value="Hemolysn_Ca-bd"/>
</dbReference>
<keyword evidence="2" id="KW-0964">Secreted</keyword>
<organism evidence="5 6">
    <name type="scientific">Geitlerinema calcuttense NRMC-F 0142</name>
    <dbReference type="NCBI Taxonomy" id="2922238"/>
    <lineage>
        <taxon>Bacteria</taxon>
        <taxon>Bacillati</taxon>
        <taxon>Cyanobacteriota</taxon>
        <taxon>Cyanophyceae</taxon>
        <taxon>Geitlerinematales</taxon>
        <taxon>Geitlerinemataceae</taxon>
        <taxon>Geitlerinema</taxon>
    </lineage>
</organism>
<dbReference type="InterPro" id="IPR011049">
    <property type="entry name" value="Serralysin-like_metalloprot_C"/>
</dbReference>
<dbReference type="InterPro" id="IPR013783">
    <property type="entry name" value="Ig-like_fold"/>
</dbReference>
<feature type="domain" description="DUF11" evidence="4">
    <location>
        <begin position="260"/>
        <end position="382"/>
    </location>
</feature>
<evidence type="ECO:0000313" key="5">
    <source>
        <dbReference type="EMBL" id="MDL5057788.1"/>
    </source>
</evidence>
<dbReference type="InterPro" id="IPR018511">
    <property type="entry name" value="Hemolysin-typ_Ca-bd_CS"/>
</dbReference>
<name>A0ABT7M0L2_9CYAN</name>
<accession>A0ABT7M0L2</accession>
<dbReference type="PANTHER" id="PTHR38340">
    <property type="entry name" value="S-LAYER PROTEIN"/>
    <property type="match status" value="1"/>
</dbReference>
<feature type="region of interest" description="Disordered" evidence="3">
    <location>
        <begin position="225"/>
        <end position="255"/>
    </location>
</feature>
<proteinExistence type="predicted"/>
<dbReference type="RefSeq" id="WP_286004638.1">
    <property type="nucleotide sequence ID" value="NZ_JASVEJ010000038.1"/>
</dbReference>
<evidence type="ECO:0000313" key="6">
    <source>
        <dbReference type="Proteomes" id="UP001230986"/>
    </source>
</evidence>
<evidence type="ECO:0000256" key="2">
    <source>
        <dbReference type="ARBA" id="ARBA00022525"/>
    </source>
</evidence>
<dbReference type="PROSITE" id="PS00330">
    <property type="entry name" value="HEMOLYSIN_CALCIUM"/>
    <property type="match status" value="2"/>
</dbReference>